<keyword evidence="3" id="KW-1185">Reference proteome</keyword>
<comment type="caution">
    <text evidence="2">The sequence shown here is derived from an EMBL/GenBank/DDBJ whole genome shotgun (WGS) entry which is preliminary data.</text>
</comment>
<protein>
    <submittedName>
        <fullName evidence="2">Uncharacterized protein</fullName>
    </submittedName>
</protein>
<evidence type="ECO:0000256" key="1">
    <source>
        <dbReference type="SAM" id="MobiDB-lite"/>
    </source>
</evidence>
<reference evidence="3" key="1">
    <citation type="submission" date="2024-07" db="EMBL/GenBank/DDBJ databases">
        <title>Two chromosome-level genome assemblies of Korean endemic species Abeliophyllum distichum and Forsythia ovata (Oleaceae).</title>
        <authorList>
            <person name="Jang H."/>
        </authorList>
    </citation>
    <scope>NUCLEOTIDE SEQUENCE [LARGE SCALE GENOMIC DNA]</scope>
</reference>
<sequence length="286" mass="32401">MSYDYTIRILKRDMGDRLRNSLKEEESRCRYSLHDFPLAIMIWAFEAIPNLGKKFAKKYANGIPRMLAWELPKRLTELVNVLESKELEVKSTFIPTEAELEEVYWKELTPCVEEEDTDSQDSKRNETKHDGEPSHSFHQHSHRVSQPPPVCHDHNIADVVRMKMEKLEGRLLGVISKQLDQMEYKIDSLVELAVVGRYHSTTSACDSPICNTTNVPVAQPEVERKEEAGPDDQSQVASANLVTVEVKKKSSVRKFSSLFSGLFRSKSKKSDSDSGPFSDPGVVGTS</sequence>
<gene>
    <name evidence="2" type="ORF">Fot_21407</name>
</gene>
<dbReference type="PANTHER" id="PTHR48449">
    <property type="entry name" value="DUF1985 DOMAIN-CONTAINING PROTEIN"/>
    <property type="match status" value="1"/>
</dbReference>
<name>A0ABD1UUQ9_9LAMI</name>
<evidence type="ECO:0000313" key="3">
    <source>
        <dbReference type="Proteomes" id="UP001604277"/>
    </source>
</evidence>
<dbReference type="AlphaFoldDB" id="A0ABD1UUQ9"/>
<accession>A0ABD1UUQ9</accession>
<evidence type="ECO:0000313" key="2">
    <source>
        <dbReference type="EMBL" id="KAL2528806.1"/>
    </source>
</evidence>
<feature type="region of interest" description="Disordered" evidence="1">
    <location>
        <begin position="264"/>
        <end position="286"/>
    </location>
</feature>
<dbReference type="EMBL" id="JBFOLJ010000006">
    <property type="protein sequence ID" value="KAL2528806.1"/>
    <property type="molecule type" value="Genomic_DNA"/>
</dbReference>
<dbReference type="PANTHER" id="PTHR48449:SF1">
    <property type="entry name" value="DUF1985 DOMAIN-CONTAINING PROTEIN"/>
    <property type="match status" value="1"/>
</dbReference>
<organism evidence="2 3">
    <name type="scientific">Forsythia ovata</name>
    <dbReference type="NCBI Taxonomy" id="205694"/>
    <lineage>
        <taxon>Eukaryota</taxon>
        <taxon>Viridiplantae</taxon>
        <taxon>Streptophyta</taxon>
        <taxon>Embryophyta</taxon>
        <taxon>Tracheophyta</taxon>
        <taxon>Spermatophyta</taxon>
        <taxon>Magnoliopsida</taxon>
        <taxon>eudicotyledons</taxon>
        <taxon>Gunneridae</taxon>
        <taxon>Pentapetalae</taxon>
        <taxon>asterids</taxon>
        <taxon>lamiids</taxon>
        <taxon>Lamiales</taxon>
        <taxon>Oleaceae</taxon>
        <taxon>Forsythieae</taxon>
        <taxon>Forsythia</taxon>
    </lineage>
</organism>
<dbReference type="Proteomes" id="UP001604277">
    <property type="component" value="Unassembled WGS sequence"/>
</dbReference>
<proteinExistence type="predicted"/>
<feature type="region of interest" description="Disordered" evidence="1">
    <location>
        <begin position="111"/>
        <end position="153"/>
    </location>
</feature>
<feature type="compositionally biased region" description="Basic and acidic residues" evidence="1">
    <location>
        <begin position="120"/>
        <end position="135"/>
    </location>
</feature>